<evidence type="ECO:0000256" key="6">
    <source>
        <dbReference type="SAM" id="MobiDB-lite"/>
    </source>
</evidence>
<evidence type="ECO:0000313" key="8">
    <source>
        <dbReference type="EMBL" id="KAJ5439281.1"/>
    </source>
</evidence>
<gene>
    <name evidence="8" type="ORF">N7458_010279</name>
</gene>
<dbReference type="RefSeq" id="XP_056762510.1">
    <property type="nucleotide sequence ID" value="XM_056913661.1"/>
</dbReference>
<reference evidence="8" key="2">
    <citation type="journal article" date="2023" name="IMA Fungus">
        <title>Comparative genomic study of the Penicillium genus elucidates a diverse pangenome and 15 lateral gene transfer events.</title>
        <authorList>
            <person name="Petersen C."/>
            <person name="Sorensen T."/>
            <person name="Nielsen M.R."/>
            <person name="Sondergaard T.E."/>
            <person name="Sorensen J.L."/>
            <person name="Fitzpatrick D.A."/>
            <person name="Frisvad J.C."/>
            <person name="Nielsen K.L."/>
        </authorList>
    </citation>
    <scope>NUCLEOTIDE SEQUENCE</scope>
    <source>
        <strain evidence="8">IBT 16125</strain>
    </source>
</reference>
<dbReference type="Gene3D" id="4.10.240.10">
    <property type="entry name" value="Zn(2)-C6 fungal-type DNA-binding domain"/>
    <property type="match status" value="1"/>
</dbReference>
<dbReference type="SUPFAM" id="SSF57701">
    <property type="entry name" value="Zn2/Cys6 DNA-binding domain"/>
    <property type="match status" value="1"/>
</dbReference>
<dbReference type="GeneID" id="81603904"/>
<dbReference type="EMBL" id="JAPVEA010000008">
    <property type="protein sequence ID" value="KAJ5439281.1"/>
    <property type="molecule type" value="Genomic_DNA"/>
</dbReference>
<dbReference type="GO" id="GO:0008270">
    <property type="term" value="F:zinc ion binding"/>
    <property type="evidence" value="ECO:0007669"/>
    <property type="project" value="InterPro"/>
</dbReference>
<evidence type="ECO:0000256" key="1">
    <source>
        <dbReference type="ARBA" id="ARBA00023015"/>
    </source>
</evidence>
<dbReference type="InterPro" id="IPR036864">
    <property type="entry name" value="Zn2-C6_fun-type_DNA-bd_sf"/>
</dbReference>
<name>A0AAD6C0T2_9EURO</name>
<keyword evidence="9" id="KW-1185">Reference proteome</keyword>
<evidence type="ECO:0000256" key="4">
    <source>
        <dbReference type="ARBA" id="ARBA00023242"/>
    </source>
</evidence>
<dbReference type="GO" id="GO:0003677">
    <property type="term" value="F:DNA binding"/>
    <property type="evidence" value="ECO:0007669"/>
    <property type="project" value="UniProtKB-KW"/>
</dbReference>
<evidence type="ECO:0000259" key="7">
    <source>
        <dbReference type="PROSITE" id="PS50048"/>
    </source>
</evidence>
<keyword evidence="1" id="KW-0805">Transcription regulation</keyword>
<evidence type="ECO:0000256" key="3">
    <source>
        <dbReference type="ARBA" id="ARBA00023163"/>
    </source>
</evidence>
<feature type="compositionally biased region" description="Basic and acidic residues" evidence="6">
    <location>
        <begin position="132"/>
        <end position="144"/>
    </location>
</feature>
<dbReference type="AlphaFoldDB" id="A0AAD6C0T2"/>
<feature type="compositionally biased region" description="Polar residues" evidence="6">
    <location>
        <begin position="73"/>
        <end position="107"/>
    </location>
</feature>
<keyword evidence="3" id="KW-0804">Transcription</keyword>
<organism evidence="8 9">
    <name type="scientific">Penicillium daleae</name>
    <dbReference type="NCBI Taxonomy" id="63821"/>
    <lineage>
        <taxon>Eukaryota</taxon>
        <taxon>Fungi</taxon>
        <taxon>Dikarya</taxon>
        <taxon>Ascomycota</taxon>
        <taxon>Pezizomycotina</taxon>
        <taxon>Eurotiomycetes</taxon>
        <taxon>Eurotiomycetidae</taxon>
        <taxon>Eurotiales</taxon>
        <taxon>Aspergillaceae</taxon>
        <taxon>Penicillium</taxon>
    </lineage>
</organism>
<keyword evidence="5" id="KW-0175">Coiled coil</keyword>
<evidence type="ECO:0000313" key="9">
    <source>
        <dbReference type="Proteomes" id="UP001213681"/>
    </source>
</evidence>
<dbReference type="InterPro" id="IPR001138">
    <property type="entry name" value="Zn2Cys6_DnaBD"/>
</dbReference>
<evidence type="ECO:0000256" key="2">
    <source>
        <dbReference type="ARBA" id="ARBA00023125"/>
    </source>
</evidence>
<feature type="coiled-coil region" evidence="5">
    <location>
        <begin position="199"/>
        <end position="226"/>
    </location>
</feature>
<dbReference type="Proteomes" id="UP001213681">
    <property type="component" value="Unassembled WGS sequence"/>
</dbReference>
<sequence length="236" mass="25561">MDKKPWKYPLAVSPSDPSSIMAFPKSFANHCDSFASFDPDDYLDIHVPKTFATTVSTSAPAPDATSLLDVSRYSGNPSHSNTLDGSSSAPANPTSALTTSITSNLHPPTTLDIPEGEGEALPRGQPRRRRQGSSERDYSEEIRNLNKKRKRTGQACDRCPVRRFACDPSPEGCGKCTEQGLECKITDSVTGETYVRGAAGAMKAEIEVLKARITALESENAQLRTLYGLMPGVEHQ</sequence>
<keyword evidence="2" id="KW-0238">DNA-binding</keyword>
<dbReference type="CDD" id="cd00067">
    <property type="entry name" value="GAL4"/>
    <property type="match status" value="1"/>
</dbReference>
<dbReference type="PROSITE" id="PS50048">
    <property type="entry name" value="ZN2_CY6_FUNGAL_2"/>
    <property type="match status" value="1"/>
</dbReference>
<proteinExistence type="predicted"/>
<reference evidence="8" key="1">
    <citation type="submission" date="2022-12" db="EMBL/GenBank/DDBJ databases">
        <authorList>
            <person name="Petersen C."/>
        </authorList>
    </citation>
    <scope>NUCLEOTIDE SEQUENCE</scope>
    <source>
        <strain evidence="8">IBT 16125</strain>
    </source>
</reference>
<feature type="domain" description="Zn(2)-C6 fungal-type" evidence="7">
    <location>
        <begin position="155"/>
        <end position="185"/>
    </location>
</feature>
<feature type="region of interest" description="Disordered" evidence="6">
    <location>
        <begin position="68"/>
        <end position="151"/>
    </location>
</feature>
<accession>A0AAD6C0T2</accession>
<keyword evidence="4" id="KW-0539">Nucleus</keyword>
<evidence type="ECO:0000256" key="5">
    <source>
        <dbReference type="SAM" id="Coils"/>
    </source>
</evidence>
<comment type="caution">
    <text evidence="8">The sequence shown here is derived from an EMBL/GenBank/DDBJ whole genome shotgun (WGS) entry which is preliminary data.</text>
</comment>
<dbReference type="GO" id="GO:0000981">
    <property type="term" value="F:DNA-binding transcription factor activity, RNA polymerase II-specific"/>
    <property type="evidence" value="ECO:0007669"/>
    <property type="project" value="InterPro"/>
</dbReference>
<protein>
    <recommendedName>
        <fullName evidence="7">Zn(2)-C6 fungal-type domain-containing protein</fullName>
    </recommendedName>
</protein>